<protein>
    <submittedName>
        <fullName evidence="2">HPP family protein</fullName>
    </submittedName>
</protein>
<dbReference type="OrthoDB" id="9811720at2"/>
<dbReference type="AlphaFoldDB" id="A0A5Q0CDB9"/>
<evidence type="ECO:0000256" key="1">
    <source>
        <dbReference type="SAM" id="Phobius"/>
    </source>
</evidence>
<keyword evidence="1" id="KW-0812">Transmembrane</keyword>
<sequence>MLAALIGFLGPVSLVGCAIVVGTAIGCMLILRMTHPEAGSALRDVFSPHLGGVLHHLIPPRHQHPLCTPRRFQAGRLKRSR</sequence>
<reference evidence="2 3" key="1">
    <citation type="submission" date="2019-08" db="EMBL/GenBank/DDBJ databases">
        <title>Prosopis cineraria nodule microbiome.</title>
        <authorList>
            <person name="Ali R."/>
            <person name="Chaluvadi S.R."/>
            <person name="Wang X."/>
        </authorList>
    </citation>
    <scope>NUCLEOTIDE SEQUENCE [LARGE SCALE GENOMIC DNA]</scope>
    <source>
        <strain evidence="2 3">BG7</strain>
    </source>
</reference>
<keyword evidence="3" id="KW-1185">Reference proteome</keyword>
<dbReference type="KEGG" id="rgr:FZ934_17995"/>
<name>A0A5Q0CDB9_9HYPH</name>
<accession>A0A5Q0CDB9</accession>
<keyword evidence="1" id="KW-1133">Transmembrane helix</keyword>
<dbReference type="Proteomes" id="UP000326881">
    <property type="component" value="Chromosome"/>
</dbReference>
<keyword evidence="1" id="KW-0472">Membrane</keyword>
<dbReference type="RefSeq" id="WP_153272168.1">
    <property type="nucleotide sequence ID" value="NZ_CP043498.1"/>
</dbReference>
<evidence type="ECO:0000313" key="3">
    <source>
        <dbReference type="Proteomes" id="UP000326881"/>
    </source>
</evidence>
<feature type="transmembrane region" description="Helical" evidence="1">
    <location>
        <begin position="6"/>
        <end position="31"/>
    </location>
</feature>
<evidence type="ECO:0000313" key="2">
    <source>
        <dbReference type="EMBL" id="QFY62120.1"/>
    </source>
</evidence>
<gene>
    <name evidence="2" type="ORF">FZ934_17995</name>
</gene>
<organism evidence="2 3">
    <name type="scientific">Rhizobium grahamii</name>
    <dbReference type="NCBI Taxonomy" id="1120045"/>
    <lineage>
        <taxon>Bacteria</taxon>
        <taxon>Pseudomonadati</taxon>
        <taxon>Pseudomonadota</taxon>
        <taxon>Alphaproteobacteria</taxon>
        <taxon>Hyphomicrobiales</taxon>
        <taxon>Rhizobiaceae</taxon>
        <taxon>Rhizobium/Agrobacterium group</taxon>
        <taxon>Rhizobium</taxon>
    </lineage>
</organism>
<dbReference type="EMBL" id="CP043498">
    <property type="protein sequence ID" value="QFY62120.1"/>
    <property type="molecule type" value="Genomic_DNA"/>
</dbReference>
<proteinExistence type="predicted"/>